<sequence length="326" mass="36732">MLLSIPLISIAMLSAVVNAQYDDGDDDPDSQDDDYDLDPQYTQQAQRPTQPAHQYMQQVQNPSQPAHQYMQQAQHPSQLNIQQPLQPQQPLQALQPLQPQQPLQALQPLQPLQPLQALQPLQPLQPGPPSFQEALKISQPSFQGWQQGGGPTSQSYQQQSSYTPTLSPSDECGRISEEYGVIPFKTWGKMTESMKTIWGQRGCDQLLCPYWHKKYDVKPFESNGKMPRNIIPAWGHKQMECNFRVGPYTISQCRAASERFSTYPLGIWGSIPEYAKTLWTQGGCDVKICSAWKAKYGFSKGKTYGTMPGDIKRLWDTPGISCTDKV</sequence>
<feature type="compositionally biased region" description="Acidic residues" evidence="1">
    <location>
        <begin position="22"/>
        <end position="37"/>
    </location>
</feature>
<proteinExistence type="predicted"/>
<keyword evidence="4" id="KW-1185">Reference proteome</keyword>
<accession>A0ABQ8F0C5</accession>
<name>A0ABQ8F0C5_9FUNG</name>
<feature type="region of interest" description="Disordered" evidence="1">
    <location>
        <begin position="142"/>
        <end position="171"/>
    </location>
</feature>
<feature type="compositionally biased region" description="Low complexity" evidence="1">
    <location>
        <begin position="152"/>
        <end position="169"/>
    </location>
</feature>
<protein>
    <submittedName>
        <fullName evidence="3">Uncharacterized protein</fullName>
    </submittedName>
</protein>
<evidence type="ECO:0000313" key="4">
    <source>
        <dbReference type="Proteomes" id="UP001648503"/>
    </source>
</evidence>
<feature type="region of interest" description="Disordered" evidence="1">
    <location>
        <begin position="21"/>
        <end position="77"/>
    </location>
</feature>
<dbReference type="Proteomes" id="UP001648503">
    <property type="component" value="Unassembled WGS sequence"/>
</dbReference>
<feature type="chain" id="PRO_5046182723" evidence="2">
    <location>
        <begin position="20"/>
        <end position="326"/>
    </location>
</feature>
<reference evidence="3 4" key="1">
    <citation type="submission" date="2021-02" db="EMBL/GenBank/DDBJ databases">
        <title>Variation within the Batrachochytrium salamandrivorans European outbreak.</title>
        <authorList>
            <person name="Kelly M."/>
            <person name="Pasmans F."/>
            <person name="Shea T.P."/>
            <person name="Munoz J.F."/>
            <person name="Carranza S."/>
            <person name="Cuomo C.A."/>
            <person name="Martel A."/>
        </authorList>
    </citation>
    <scope>NUCLEOTIDE SEQUENCE [LARGE SCALE GENOMIC DNA]</scope>
    <source>
        <strain evidence="3 4">AMFP18/2</strain>
    </source>
</reference>
<dbReference type="EMBL" id="JAFCIX010000439">
    <property type="protein sequence ID" value="KAH6589820.1"/>
    <property type="molecule type" value="Genomic_DNA"/>
</dbReference>
<gene>
    <name evidence="3" type="ORF">BASA50_009790</name>
</gene>
<comment type="caution">
    <text evidence="3">The sequence shown here is derived from an EMBL/GenBank/DDBJ whole genome shotgun (WGS) entry which is preliminary data.</text>
</comment>
<feature type="signal peptide" evidence="2">
    <location>
        <begin position="1"/>
        <end position="19"/>
    </location>
</feature>
<evidence type="ECO:0000256" key="2">
    <source>
        <dbReference type="SAM" id="SignalP"/>
    </source>
</evidence>
<organism evidence="3 4">
    <name type="scientific">Batrachochytrium salamandrivorans</name>
    <dbReference type="NCBI Taxonomy" id="1357716"/>
    <lineage>
        <taxon>Eukaryota</taxon>
        <taxon>Fungi</taxon>
        <taxon>Fungi incertae sedis</taxon>
        <taxon>Chytridiomycota</taxon>
        <taxon>Chytridiomycota incertae sedis</taxon>
        <taxon>Chytridiomycetes</taxon>
        <taxon>Rhizophydiales</taxon>
        <taxon>Rhizophydiales incertae sedis</taxon>
        <taxon>Batrachochytrium</taxon>
    </lineage>
</organism>
<evidence type="ECO:0000256" key="1">
    <source>
        <dbReference type="SAM" id="MobiDB-lite"/>
    </source>
</evidence>
<keyword evidence="2" id="KW-0732">Signal</keyword>
<evidence type="ECO:0000313" key="3">
    <source>
        <dbReference type="EMBL" id="KAH6589820.1"/>
    </source>
</evidence>
<feature type="compositionally biased region" description="Polar residues" evidence="1">
    <location>
        <begin position="45"/>
        <end position="77"/>
    </location>
</feature>